<keyword evidence="4 7" id="KW-0274">FAD</keyword>
<evidence type="ECO:0000313" key="12">
    <source>
        <dbReference type="EMBL" id="QKW52697.1"/>
    </source>
</evidence>
<dbReference type="InterPro" id="IPR009100">
    <property type="entry name" value="AcylCoA_DH/oxidase_NM_dom_sf"/>
</dbReference>
<keyword evidence="13" id="KW-1185">Reference proteome</keyword>
<comment type="cofactor">
    <cofactor evidence="1 7">
        <name>FAD</name>
        <dbReference type="ChEBI" id="CHEBI:57692"/>
    </cofactor>
</comment>
<dbReference type="Gene3D" id="1.20.140.10">
    <property type="entry name" value="Butyryl-CoA Dehydrogenase, subunit A, domain 3"/>
    <property type="match status" value="2"/>
</dbReference>
<accession>A0A7H8NDY6</accession>
<evidence type="ECO:0000256" key="1">
    <source>
        <dbReference type="ARBA" id="ARBA00001974"/>
    </source>
</evidence>
<protein>
    <submittedName>
        <fullName evidence="12">Acyl-CoA dehydrogenase family protein</fullName>
    </submittedName>
</protein>
<reference evidence="12 13" key="1">
    <citation type="submission" date="2020-06" db="EMBL/GenBank/DDBJ databases">
        <title>Genome mining for natural products.</title>
        <authorList>
            <person name="Zhang B."/>
            <person name="Shi J."/>
            <person name="Ge H."/>
        </authorList>
    </citation>
    <scope>NUCLEOTIDE SEQUENCE [LARGE SCALE GENOMIC DNA]</scope>
    <source>
        <strain evidence="12 13">NA00687</strain>
    </source>
</reference>
<dbReference type="FunFam" id="1.20.140.10:FF:000019">
    <property type="entry name" value="Acyl-CoA dehydrogenase"/>
    <property type="match status" value="1"/>
</dbReference>
<dbReference type="Pfam" id="PF02771">
    <property type="entry name" value="Acyl-CoA_dh_N"/>
    <property type="match status" value="1"/>
</dbReference>
<dbReference type="Pfam" id="PF02770">
    <property type="entry name" value="Acyl-CoA_dh_M"/>
    <property type="match status" value="1"/>
</dbReference>
<evidence type="ECO:0000256" key="8">
    <source>
        <dbReference type="SAM" id="MobiDB-lite"/>
    </source>
</evidence>
<evidence type="ECO:0000259" key="9">
    <source>
        <dbReference type="Pfam" id="PF00441"/>
    </source>
</evidence>
<evidence type="ECO:0000256" key="6">
    <source>
        <dbReference type="ARBA" id="ARBA00052546"/>
    </source>
</evidence>
<sequence>MTAPSATPPPTPPTPPSVSEREARQVAEAAREATWRKPSFAKELFLGRFRLDLIHPYPALSTESVQRGEEFLATLRTFCETKIDSARIEREARIPDETVNGLKELGALGMKIGTEYGGLGLSQVHYNRALALVSSVSPAIAALLSAHQSIGVPQPLKMFGTQEQRDAFLPRCARTDISAFLLTEPDVGSDPARLATTAVPDGEDYVLDGVKLWTTNGVIADLLVVMARVPEGDGHKGGITAFVVEAAADGVTVENRNAFMGLRGIENGVTRFHRVRVPARHRIGPEGAGLKIALTTLNTGRLSLPAMCVGTGKWCLKIAREWSAAREQWGKPIGRHEAVGSKVAFIAATTFALEAVVDLSSHMADEDRNDIRIEAALAKLYGSEMGWLMADELVQLRGGRGFETAASLAARGERAVPAEQVLRDLRINRVFEGSTEIMHLLIAREAVDAHLSVAGDLIAPDAPLRDKARAGAKAGGFYARWLPRLVTGAGQLPGSYAQFHPPGHQDLASHLRYVERCARKLARSTFYGMSRWQGRLEAKQGFLGRIVDIGAELFAMSAACVRAERLRLDGAHGAEAYRLADAFCQQSRMRVEELFGRLWSNTDALDRTVASDVLGGAYTWVEEGILDPSGDGPWIADATPGPARVPTVHRPVR</sequence>
<keyword evidence="3 7" id="KW-0285">Flavoprotein</keyword>
<dbReference type="AlphaFoldDB" id="A0A7H8NDY6"/>
<dbReference type="Gene3D" id="1.10.540.10">
    <property type="entry name" value="Acyl-CoA dehydrogenase/oxidase, N-terminal domain"/>
    <property type="match status" value="1"/>
</dbReference>
<dbReference type="FunFam" id="1.10.540.10:FF:000001">
    <property type="entry name" value="Very long-chain-specific acyl-CoA dehydrogenase, mitochondrial"/>
    <property type="match status" value="1"/>
</dbReference>
<dbReference type="Proteomes" id="UP000509303">
    <property type="component" value="Chromosome"/>
</dbReference>
<proteinExistence type="inferred from homology"/>
<feature type="compositionally biased region" description="Pro residues" evidence="8">
    <location>
        <begin position="1"/>
        <end position="16"/>
    </location>
</feature>
<evidence type="ECO:0000259" key="11">
    <source>
        <dbReference type="Pfam" id="PF02771"/>
    </source>
</evidence>
<evidence type="ECO:0000259" key="10">
    <source>
        <dbReference type="Pfam" id="PF02770"/>
    </source>
</evidence>
<dbReference type="InterPro" id="IPR006091">
    <property type="entry name" value="Acyl-CoA_Oxase/DH_mid-dom"/>
</dbReference>
<dbReference type="GO" id="GO:0003995">
    <property type="term" value="F:acyl-CoA dehydrogenase activity"/>
    <property type="evidence" value="ECO:0007669"/>
    <property type="project" value="TreeGrafter"/>
</dbReference>
<dbReference type="InterPro" id="IPR036250">
    <property type="entry name" value="AcylCo_DH-like_C"/>
</dbReference>
<keyword evidence="5 7" id="KW-0560">Oxidoreductase</keyword>
<dbReference type="InterPro" id="IPR009075">
    <property type="entry name" value="AcylCo_DH/oxidase_C"/>
</dbReference>
<dbReference type="SUPFAM" id="SSF56645">
    <property type="entry name" value="Acyl-CoA dehydrogenase NM domain-like"/>
    <property type="match status" value="1"/>
</dbReference>
<feature type="compositionally biased region" description="Basic and acidic residues" evidence="8">
    <location>
        <begin position="19"/>
        <end position="32"/>
    </location>
</feature>
<comment type="catalytic activity">
    <reaction evidence="6">
        <text>a 2,3-saturated acyl-CoA + A = a 2,3-dehydroacyl-CoA + AH2</text>
        <dbReference type="Rhea" id="RHEA:48608"/>
        <dbReference type="ChEBI" id="CHEBI:13193"/>
        <dbReference type="ChEBI" id="CHEBI:17499"/>
        <dbReference type="ChEBI" id="CHEBI:60015"/>
        <dbReference type="ChEBI" id="CHEBI:65111"/>
    </reaction>
</comment>
<evidence type="ECO:0000256" key="7">
    <source>
        <dbReference type="RuleBase" id="RU362125"/>
    </source>
</evidence>
<feature type="domain" description="Acyl-CoA oxidase/dehydrogenase middle" evidence="10">
    <location>
        <begin position="179"/>
        <end position="275"/>
    </location>
</feature>
<evidence type="ECO:0000256" key="3">
    <source>
        <dbReference type="ARBA" id="ARBA00022630"/>
    </source>
</evidence>
<dbReference type="InterPro" id="IPR013786">
    <property type="entry name" value="AcylCoA_DH/ox_N"/>
</dbReference>
<dbReference type="Gene3D" id="2.40.110.10">
    <property type="entry name" value="Butyryl-CoA Dehydrogenase, subunit A, domain 2"/>
    <property type="match status" value="1"/>
</dbReference>
<dbReference type="PANTHER" id="PTHR43884:SF9">
    <property type="entry name" value="COMPLEX I ASSEMBLY FACTOR ACAD9, MITOCHONDRIAL"/>
    <property type="match status" value="1"/>
</dbReference>
<dbReference type="InterPro" id="IPR037069">
    <property type="entry name" value="AcylCoA_DH/ox_N_sf"/>
</dbReference>
<feature type="domain" description="Acyl-CoA dehydrogenase/oxidase N-terminal" evidence="11">
    <location>
        <begin position="69"/>
        <end position="174"/>
    </location>
</feature>
<evidence type="ECO:0000256" key="5">
    <source>
        <dbReference type="ARBA" id="ARBA00023002"/>
    </source>
</evidence>
<organism evidence="12 13">
    <name type="scientific">Streptomyces buecherae</name>
    <dbReference type="NCBI Taxonomy" id="2763006"/>
    <lineage>
        <taxon>Bacteria</taxon>
        <taxon>Bacillati</taxon>
        <taxon>Actinomycetota</taxon>
        <taxon>Actinomycetes</taxon>
        <taxon>Kitasatosporales</taxon>
        <taxon>Streptomycetaceae</taxon>
        <taxon>Streptomyces</taxon>
    </lineage>
</organism>
<feature type="region of interest" description="Disordered" evidence="8">
    <location>
        <begin position="1"/>
        <end position="32"/>
    </location>
</feature>
<dbReference type="GO" id="GO:0050660">
    <property type="term" value="F:flavin adenine dinucleotide binding"/>
    <property type="evidence" value="ECO:0007669"/>
    <property type="project" value="InterPro"/>
</dbReference>
<dbReference type="Pfam" id="PF00441">
    <property type="entry name" value="Acyl-CoA_dh_1"/>
    <property type="match status" value="1"/>
</dbReference>
<feature type="domain" description="Acyl-CoA dehydrogenase/oxidase C-terminal" evidence="9">
    <location>
        <begin position="287"/>
        <end position="445"/>
    </location>
</feature>
<dbReference type="SUPFAM" id="SSF47203">
    <property type="entry name" value="Acyl-CoA dehydrogenase C-terminal domain-like"/>
    <property type="match status" value="1"/>
</dbReference>
<comment type="similarity">
    <text evidence="2 7">Belongs to the acyl-CoA dehydrogenase family.</text>
</comment>
<dbReference type="PANTHER" id="PTHR43884">
    <property type="entry name" value="ACYL-COA DEHYDROGENASE"/>
    <property type="match status" value="1"/>
</dbReference>
<evidence type="ECO:0000256" key="2">
    <source>
        <dbReference type="ARBA" id="ARBA00009347"/>
    </source>
</evidence>
<name>A0A7H8NDY6_9ACTN</name>
<dbReference type="EMBL" id="CP054929">
    <property type="protein sequence ID" value="QKW52697.1"/>
    <property type="molecule type" value="Genomic_DNA"/>
</dbReference>
<evidence type="ECO:0000313" key="13">
    <source>
        <dbReference type="Proteomes" id="UP000509303"/>
    </source>
</evidence>
<dbReference type="InterPro" id="IPR046373">
    <property type="entry name" value="Acyl-CoA_Oxase/DH_mid-dom_sf"/>
</dbReference>
<dbReference type="RefSeq" id="WP_176164408.1">
    <property type="nucleotide sequence ID" value="NZ_CP054929.1"/>
</dbReference>
<gene>
    <name evidence="12" type="ORF">HUT08_27710</name>
</gene>
<evidence type="ECO:0000256" key="4">
    <source>
        <dbReference type="ARBA" id="ARBA00022827"/>
    </source>
</evidence>